<protein>
    <recommendedName>
        <fullName evidence="1">ChsH2 C-terminal OB-fold domain-containing protein</fullName>
    </recommendedName>
</protein>
<gene>
    <name evidence="2" type="ORF">W822_09035</name>
</gene>
<dbReference type="HOGENOM" id="CLU_119412_0_1_4"/>
<proteinExistence type="predicted"/>
<feature type="domain" description="ChsH2 C-terminal OB-fold" evidence="1">
    <location>
        <begin position="58"/>
        <end position="120"/>
    </location>
</feature>
<accession>V8QUD1</accession>
<dbReference type="SUPFAM" id="SSF50249">
    <property type="entry name" value="Nucleic acid-binding proteins"/>
    <property type="match status" value="1"/>
</dbReference>
<dbReference type="PANTHER" id="PTHR34075">
    <property type="entry name" value="BLR3430 PROTEIN"/>
    <property type="match status" value="1"/>
</dbReference>
<dbReference type="InterPro" id="IPR012340">
    <property type="entry name" value="NA-bd_OB-fold"/>
</dbReference>
<dbReference type="InterPro" id="IPR002878">
    <property type="entry name" value="ChsH2_C"/>
</dbReference>
<dbReference type="EMBL" id="AYXT01000009">
    <property type="protein sequence ID" value="ETF02963.1"/>
    <property type="molecule type" value="Genomic_DNA"/>
</dbReference>
<dbReference type="OrthoDB" id="5514845at2"/>
<keyword evidence="3" id="KW-1185">Reference proteome</keyword>
<dbReference type="RefSeq" id="WP_024004782.1">
    <property type="nucleotide sequence ID" value="NZ_KI650979.1"/>
</dbReference>
<reference evidence="2 3" key="1">
    <citation type="journal article" date="2014" name="Genome Announc.">
        <title>Draft Genome Sequence of Advenella kashmirensis Strain W13003, a Polycyclic Aromatic Hydrocarbon-Degrading Bacterium.</title>
        <authorList>
            <person name="Wang X."/>
            <person name="Jin D."/>
            <person name="Zhou L."/>
            <person name="Wu L."/>
            <person name="An W."/>
            <person name="Zhao L."/>
        </authorList>
    </citation>
    <scope>NUCLEOTIDE SEQUENCE [LARGE SCALE GENOMIC DNA]</scope>
    <source>
        <strain evidence="2 3">W13003</strain>
    </source>
</reference>
<dbReference type="Proteomes" id="UP000018733">
    <property type="component" value="Unassembled WGS sequence"/>
</dbReference>
<evidence type="ECO:0000259" key="1">
    <source>
        <dbReference type="Pfam" id="PF01796"/>
    </source>
</evidence>
<evidence type="ECO:0000313" key="3">
    <source>
        <dbReference type="Proteomes" id="UP000018733"/>
    </source>
</evidence>
<dbReference type="AlphaFoldDB" id="V8QUD1"/>
<dbReference type="eggNOG" id="COG1545">
    <property type="taxonomic scope" value="Bacteria"/>
</dbReference>
<evidence type="ECO:0000313" key="2">
    <source>
        <dbReference type="EMBL" id="ETF02963.1"/>
    </source>
</evidence>
<dbReference type="InterPro" id="IPR052513">
    <property type="entry name" value="Thioester_dehydratase-like"/>
</dbReference>
<sequence length="136" mass="15439">MTNVIAQTPPPVMGLYDEPLWESIRDGNMKLQRSRTSGKYLYPPTPVCDQTLSDDLDWVPVSGKGEILSWVIFHRQYLEAYPAPHNVIAVRLEEGPVIISNLQGRQPEASWIGRKVRLVYATMPDGFVLPRFELSD</sequence>
<name>V8QUD1_9BURK</name>
<organism evidence="2 3">
    <name type="scientific">Advenella kashmirensis W13003</name>
    <dbReference type="NCBI Taxonomy" id="1424334"/>
    <lineage>
        <taxon>Bacteria</taxon>
        <taxon>Pseudomonadati</taxon>
        <taxon>Pseudomonadota</taxon>
        <taxon>Betaproteobacteria</taxon>
        <taxon>Burkholderiales</taxon>
        <taxon>Alcaligenaceae</taxon>
    </lineage>
</organism>
<dbReference type="PANTHER" id="PTHR34075:SF5">
    <property type="entry name" value="BLR3430 PROTEIN"/>
    <property type="match status" value="1"/>
</dbReference>
<comment type="caution">
    <text evidence="2">The sequence shown here is derived from an EMBL/GenBank/DDBJ whole genome shotgun (WGS) entry which is preliminary data.</text>
</comment>
<dbReference type="STRING" id="1424334.W822_09035"/>
<dbReference type="Pfam" id="PF01796">
    <property type="entry name" value="OB_ChsH2_C"/>
    <property type="match status" value="1"/>
</dbReference>